<accession>A0ABT0ZRP8</accession>
<organism evidence="1 2">
    <name type="scientific">Fructobacillus apis</name>
    <dbReference type="NCBI Taxonomy" id="2935017"/>
    <lineage>
        <taxon>Bacteria</taxon>
        <taxon>Bacillati</taxon>
        <taxon>Bacillota</taxon>
        <taxon>Bacilli</taxon>
        <taxon>Lactobacillales</taxon>
        <taxon>Lactobacillaceae</taxon>
        <taxon>Fructobacillus</taxon>
    </lineage>
</organism>
<gene>
    <name evidence="1" type="ORF">NFX39_06130</name>
</gene>
<name>A0ABT0ZRP8_9LACO</name>
<evidence type="ECO:0000313" key="2">
    <source>
        <dbReference type="Proteomes" id="UP001523234"/>
    </source>
</evidence>
<dbReference type="RefSeq" id="WP_252444037.1">
    <property type="nucleotide sequence ID" value="NZ_JAMWYK010000009.1"/>
</dbReference>
<keyword evidence="2" id="KW-1185">Reference proteome</keyword>
<protein>
    <submittedName>
        <fullName evidence="1">Uncharacterized protein</fullName>
    </submittedName>
</protein>
<dbReference type="Proteomes" id="UP001523234">
    <property type="component" value="Unassembled WGS sequence"/>
</dbReference>
<reference evidence="1 2" key="1">
    <citation type="submission" date="2022-06" db="EMBL/GenBank/DDBJ databases">
        <title>Fructobacillus taiwanensis sp. nov., isolated from the honeybee.</title>
        <authorList>
            <person name="Chen Y.-S."/>
            <person name="Wang L.-T."/>
            <person name="Lee Y.-S."/>
            <person name="Chang Y.-C."/>
            <person name="Wu H.-C."/>
            <person name="Liao C.-Y."/>
            <person name="Chen W.-H."/>
            <person name="Deng J.-N."/>
            <person name="Wang Y.-H."/>
        </authorList>
    </citation>
    <scope>NUCLEOTIDE SEQUENCE [LARGE SCALE GENOMIC DNA]</scope>
    <source>
        <strain evidence="1 2">W13</strain>
    </source>
</reference>
<comment type="caution">
    <text evidence="1">The sequence shown here is derived from an EMBL/GenBank/DDBJ whole genome shotgun (WGS) entry which is preliminary data.</text>
</comment>
<dbReference type="EMBL" id="JAMWYK010000009">
    <property type="protein sequence ID" value="MCO0832655.1"/>
    <property type="molecule type" value="Genomic_DNA"/>
</dbReference>
<proteinExistence type="predicted"/>
<evidence type="ECO:0000313" key="1">
    <source>
        <dbReference type="EMBL" id="MCO0832655.1"/>
    </source>
</evidence>
<sequence>MTMVAATVIAYENDMPYFLVQQVDGKEQFMAVKVHRHHEQTSLGVILNSFSSSGVKDFDDWRLGELSTIKHSDGKMAPLYSFHVKDFRSLQKELQSDLVFKNGDEIADLLKTIQPSTFAAFDE</sequence>